<dbReference type="GO" id="GO:0003700">
    <property type="term" value="F:DNA-binding transcription factor activity"/>
    <property type="evidence" value="ECO:0007669"/>
    <property type="project" value="InterPro"/>
</dbReference>
<dbReference type="InterPro" id="IPR000835">
    <property type="entry name" value="HTH_MarR-typ"/>
</dbReference>
<dbReference type="EMBL" id="WXYQ01000008">
    <property type="protein sequence ID" value="NBG96431.1"/>
    <property type="molecule type" value="Genomic_DNA"/>
</dbReference>
<evidence type="ECO:0000259" key="1">
    <source>
        <dbReference type="Pfam" id="PF13463"/>
    </source>
</evidence>
<dbReference type="SUPFAM" id="SSF46785">
    <property type="entry name" value="Winged helix' DNA-binding domain"/>
    <property type="match status" value="1"/>
</dbReference>
<protein>
    <submittedName>
        <fullName evidence="2">Winged helix DNA-binding protein</fullName>
    </submittedName>
</protein>
<sequence length="174" mass="19266">MPTPKTPPAASAFTRPAAAQSLLGYFYPIHYKAGIKVEDALRNKGAPDELSRHQVAVLWHIHSAGEGGTTMRRKDIEQSLRAWFEISGAAITKAIRSMAAEPLALVTQEEDPRSAREKIVRLTPKGEAHIAAMMQRGVAVIREIMEPMDETTIREGIKFFRAITDSVADMERDV</sequence>
<keyword evidence="2" id="KW-0238">DNA-binding</keyword>
<accession>A0A845QEG9</accession>
<feature type="domain" description="HTH marR-type" evidence="1">
    <location>
        <begin position="50"/>
        <end position="126"/>
    </location>
</feature>
<keyword evidence="3" id="KW-1185">Reference proteome</keyword>
<evidence type="ECO:0000313" key="3">
    <source>
        <dbReference type="Proteomes" id="UP000470384"/>
    </source>
</evidence>
<dbReference type="Proteomes" id="UP000470384">
    <property type="component" value="Unassembled WGS sequence"/>
</dbReference>
<gene>
    <name evidence="2" type="ORF">GTQ45_11870</name>
</gene>
<reference evidence="2 3" key="1">
    <citation type="journal article" date="2016" name="Int. J. Syst. Evol. Microbiol.">
        <title>Pyruvatibacter mobilis gen. nov., sp. nov., a marine bacterium from the culture broth of Picochlorum sp. 122.</title>
        <authorList>
            <person name="Wang G."/>
            <person name="Tang M."/>
            <person name="Wu H."/>
            <person name="Dai S."/>
            <person name="Li T."/>
            <person name="Chen C."/>
            <person name="He H."/>
            <person name="Fan J."/>
            <person name="Xiang W."/>
            <person name="Li X."/>
        </authorList>
    </citation>
    <scope>NUCLEOTIDE SEQUENCE [LARGE SCALE GENOMIC DNA]</scope>
    <source>
        <strain evidence="2 3">GYP-11</strain>
    </source>
</reference>
<evidence type="ECO:0000313" key="2">
    <source>
        <dbReference type="EMBL" id="NBG96431.1"/>
    </source>
</evidence>
<dbReference type="Pfam" id="PF13463">
    <property type="entry name" value="HTH_27"/>
    <property type="match status" value="1"/>
</dbReference>
<proteinExistence type="predicted"/>
<dbReference type="OrthoDB" id="8446812at2"/>
<dbReference type="InterPro" id="IPR036390">
    <property type="entry name" value="WH_DNA-bd_sf"/>
</dbReference>
<dbReference type="InterPro" id="IPR036388">
    <property type="entry name" value="WH-like_DNA-bd_sf"/>
</dbReference>
<name>A0A845QEG9_9HYPH</name>
<dbReference type="RefSeq" id="WP_160588522.1">
    <property type="nucleotide sequence ID" value="NZ_BMHN01000001.1"/>
</dbReference>
<dbReference type="GO" id="GO:0003677">
    <property type="term" value="F:DNA binding"/>
    <property type="evidence" value="ECO:0007669"/>
    <property type="project" value="UniProtKB-KW"/>
</dbReference>
<dbReference type="AlphaFoldDB" id="A0A845QEG9"/>
<comment type="caution">
    <text evidence="2">The sequence shown here is derived from an EMBL/GenBank/DDBJ whole genome shotgun (WGS) entry which is preliminary data.</text>
</comment>
<organism evidence="2 3">
    <name type="scientific">Pyruvatibacter mobilis</name>
    <dbReference type="NCBI Taxonomy" id="1712261"/>
    <lineage>
        <taxon>Bacteria</taxon>
        <taxon>Pseudomonadati</taxon>
        <taxon>Pseudomonadota</taxon>
        <taxon>Alphaproteobacteria</taxon>
        <taxon>Hyphomicrobiales</taxon>
        <taxon>Parvibaculaceae</taxon>
        <taxon>Pyruvatibacter</taxon>
    </lineage>
</organism>
<dbReference type="GeneID" id="300654205"/>
<dbReference type="Gene3D" id="1.10.10.10">
    <property type="entry name" value="Winged helix-like DNA-binding domain superfamily/Winged helix DNA-binding domain"/>
    <property type="match status" value="1"/>
</dbReference>